<dbReference type="PROSITE" id="PS51257">
    <property type="entry name" value="PROKAR_LIPOPROTEIN"/>
    <property type="match status" value="1"/>
</dbReference>
<comment type="subcellular location">
    <subcellularLocation>
        <location evidence="1">Cell envelope</location>
    </subcellularLocation>
</comment>
<comment type="caution">
    <text evidence="3">The sequence shown here is derived from an EMBL/GenBank/DDBJ whole genome shotgun (WGS) entry which is preliminary data.</text>
</comment>
<evidence type="ECO:0000256" key="1">
    <source>
        <dbReference type="ARBA" id="ARBA00004196"/>
    </source>
</evidence>
<organism evidence="3 4">
    <name type="scientific">Paenibacillus enshidis</name>
    <dbReference type="NCBI Taxonomy" id="1458439"/>
    <lineage>
        <taxon>Bacteria</taxon>
        <taxon>Bacillati</taxon>
        <taxon>Bacillota</taxon>
        <taxon>Bacilli</taxon>
        <taxon>Bacillales</taxon>
        <taxon>Paenibacillaceae</taxon>
        <taxon>Paenibacillus</taxon>
    </lineage>
</organism>
<dbReference type="Pfam" id="PF13407">
    <property type="entry name" value="Peripla_BP_4"/>
    <property type="match status" value="1"/>
</dbReference>
<protein>
    <submittedName>
        <fullName evidence="3">Autoinducer 2 ABC transporter substrate-binding protein</fullName>
    </submittedName>
</protein>
<dbReference type="Proteomes" id="UP001580346">
    <property type="component" value="Unassembled WGS sequence"/>
</dbReference>
<dbReference type="Gene3D" id="3.40.50.2300">
    <property type="match status" value="2"/>
</dbReference>
<name>A0ABV5AY86_9BACL</name>
<dbReference type="InterPro" id="IPR050555">
    <property type="entry name" value="Bact_Solute-Bind_Prot2"/>
</dbReference>
<reference evidence="3 4" key="1">
    <citation type="submission" date="2024-09" db="EMBL/GenBank/DDBJ databases">
        <title>Paenibacillus zeirhizospherea sp. nov., isolated from surface of the maize (Zea mays) roots in a horticulture field, Hungary.</title>
        <authorList>
            <person name="Marton D."/>
            <person name="Farkas M."/>
            <person name="Bedics A."/>
            <person name="Toth E."/>
            <person name="Tancsics A."/>
            <person name="Boka K."/>
            <person name="Maroti G."/>
            <person name="Kriszt B."/>
            <person name="Cserhati M."/>
        </authorList>
    </citation>
    <scope>NUCLEOTIDE SEQUENCE [LARGE SCALE GENOMIC DNA]</scope>
    <source>
        <strain evidence="3 4">KCTC 33519</strain>
    </source>
</reference>
<dbReference type="InterPro" id="IPR028082">
    <property type="entry name" value="Peripla_BP_I"/>
</dbReference>
<dbReference type="CDD" id="cd06302">
    <property type="entry name" value="PBP1_LsrB_Quorum_Sensing-like"/>
    <property type="match status" value="1"/>
</dbReference>
<dbReference type="PANTHER" id="PTHR30036:SF8">
    <property type="entry name" value="ABC-TYPE SUGAR TRANSPORT SYSTEM PERIPLASMIC COMPONENT-LIKE PROTEIN"/>
    <property type="match status" value="1"/>
</dbReference>
<gene>
    <name evidence="3" type="ORF">ACE41H_20645</name>
</gene>
<dbReference type="SUPFAM" id="SSF53822">
    <property type="entry name" value="Periplasmic binding protein-like I"/>
    <property type="match status" value="1"/>
</dbReference>
<evidence type="ECO:0000313" key="4">
    <source>
        <dbReference type="Proteomes" id="UP001580346"/>
    </source>
</evidence>
<dbReference type="RefSeq" id="WP_375357452.1">
    <property type="nucleotide sequence ID" value="NZ_JBHHMI010000026.1"/>
</dbReference>
<proteinExistence type="predicted"/>
<sequence length="345" mass="38538">MLRKLLFPILVFIFVSACQDEDRIQYDIIYRMEEAKAPMEIEEMQRQYTIGIVPKVMEIPYFNVAKDGAMEAAQDLNVNIIYDGPPIADAEQQIHVIKELIERKVDVIAVSANDPLKLIPVLTKAKQQGIRVITWDADTLPEAREMFVNMVDAETLGRHLLDTLAWTMGEKGEYAIMTGSRSAANLNEWINWIQYQQEQFYPKLKLVDIVTTDDNPQKAFEVAQGLMEAHPNLKGIIGNSSVGPPAAAQAVREAGKSGDIKVVGLSTPNLMKAYLHNGSAQMATLWSPKKLGYLTVVLAKNMLEGHMPFDGQEIDNVGNIRVAGDVVIMGEPVDFTKENVDQYDF</sequence>
<dbReference type="EMBL" id="JBHHMI010000026">
    <property type="protein sequence ID" value="MFB5269177.1"/>
    <property type="molecule type" value="Genomic_DNA"/>
</dbReference>
<dbReference type="InterPro" id="IPR025997">
    <property type="entry name" value="SBP_2_dom"/>
</dbReference>
<keyword evidence="4" id="KW-1185">Reference proteome</keyword>
<evidence type="ECO:0000313" key="3">
    <source>
        <dbReference type="EMBL" id="MFB5269177.1"/>
    </source>
</evidence>
<dbReference type="PANTHER" id="PTHR30036">
    <property type="entry name" value="D-XYLOSE-BINDING PERIPLASMIC PROTEIN"/>
    <property type="match status" value="1"/>
</dbReference>
<accession>A0ABV5AY86</accession>
<evidence type="ECO:0000259" key="2">
    <source>
        <dbReference type="Pfam" id="PF13407"/>
    </source>
</evidence>
<feature type="domain" description="Periplasmic binding protein" evidence="2">
    <location>
        <begin position="50"/>
        <end position="305"/>
    </location>
</feature>